<proteinExistence type="predicted"/>
<evidence type="ECO:0000256" key="1">
    <source>
        <dbReference type="ARBA" id="ARBA00022679"/>
    </source>
</evidence>
<organism evidence="4 5">
    <name type="scientific">Sphingobium chungbukense</name>
    <dbReference type="NCBI Taxonomy" id="56193"/>
    <lineage>
        <taxon>Bacteria</taxon>
        <taxon>Pseudomonadati</taxon>
        <taxon>Pseudomonadota</taxon>
        <taxon>Alphaproteobacteria</taxon>
        <taxon>Sphingomonadales</taxon>
        <taxon>Sphingomonadaceae</taxon>
        <taxon>Sphingobium</taxon>
    </lineage>
</organism>
<accession>A0A0M3AMQ6</accession>
<dbReference type="GO" id="GO:0016779">
    <property type="term" value="F:nucleotidyltransferase activity"/>
    <property type="evidence" value="ECO:0007669"/>
    <property type="project" value="UniProtKB-KW"/>
</dbReference>
<dbReference type="CDD" id="cd02523">
    <property type="entry name" value="PC_cytidylyltransferase"/>
    <property type="match status" value="1"/>
</dbReference>
<dbReference type="PATRIC" id="fig|56193.3.peg.3400"/>
<protein>
    <submittedName>
        <fullName evidence="4">Nucleotidyltransferase</fullName>
    </submittedName>
</protein>
<dbReference type="SUPFAM" id="SSF53448">
    <property type="entry name" value="Nucleotide-diphospho-sugar transferases"/>
    <property type="match status" value="1"/>
</dbReference>
<dbReference type="InterPro" id="IPR005835">
    <property type="entry name" value="NTP_transferase_dom"/>
</dbReference>
<dbReference type="PANTHER" id="PTHR43584">
    <property type="entry name" value="NUCLEOTIDYL TRANSFERASE"/>
    <property type="match status" value="1"/>
</dbReference>
<evidence type="ECO:0000313" key="4">
    <source>
        <dbReference type="EMBL" id="KKW91135.1"/>
    </source>
</evidence>
<reference evidence="4 5" key="1">
    <citation type="submission" date="2015-04" db="EMBL/GenBank/DDBJ databases">
        <title>Genome sequence of aromatic hydrocarbons-degrading Sphingobium chungbukense DJ77.</title>
        <authorList>
            <person name="Kim Y.-C."/>
            <person name="Chae J.-C."/>
        </authorList>
    </citation>
    <scope>NUCLEOTIDE SEQUENCE [LARGE SCALE GENOMIC DNA]</scope>
    <source>
        <strain evidence="4 5">DJ77</strain>
    </source>
</reference>
<dbReference type="STRING" id="56193.YP76_16240"/>
<gene>
    <name evidence="4" type="ORF">YP76_16240</name>
</gene>
<dbReference type="Pfam" id="PF00483">
    <property type="entry name" value="NTP_transferase"/>
    <property type="match status" value="1"/>
</dbReference>
<evidence type="ECO:0000256" key="2">
    <source>
        <dbReference type="ARBA" id="ARBA00022695"/>
    </source>
</evidence>
<comment type="caution">
    <text evidence="4">The sequence shown here is derived from an EMBL/GenBank/DDBJ whole genome shotgun (WGS) entry which is preliminary data.</text>
</comment>
<name>A0A0M3AMQ6_9SPHN</name>
<dbReference type="RefSeq" id="WP_046764653.1">
    <property type="nucleotide sequence ID" value="NZ_LBIC01000007.1"/>
</dbReference>
<dbReference type="AlphaFoldDB" id="A0A0M3AMQ6"/>
<dbReference type="InterPro" id="IPR050065">
    <property type="entry name" value="GlmU-like"/>
</dbReference>
<evidence type="ECO:0000313" key="5">
    <source>
        <dbReference type="Proteomes" id="UP000033874"/>
    </source>
</evidence>
<dbReference type="PANTHER" id="PTHR43584:SF8">
    <property type="entry name" value="N-ACETYLMURAMATE ALPHA-1-PHOSPHATE URIDYLYLTRANSFERASE"/>
    <property type="match status" value="1"/>
</dbReference>
<keyword evidence="2" id="KW-0548">Nucleotidyltransferase</keyword>
<dbReference type="EMBL" id="LBIC01000007">
    <property type="protein sequence ID" value="KKW91135.1"/>
    <property type="molecule type" value="Genomic_DNA"/>
</dbReference>
<dbReference type="Gene3D" id="3.90.550.10">
    <property type="entry name" value="Spore Coat Polysaccharide Biosynthesis Protein SpsA, Chain A"/>
    <property type="match status" value="1"/>
</dbReference>
<dbReference type="Proteomes" id="UP000033874">
    <property type="component" value="Unassembled WGS sequence"/>
</dbReference>
<feature type="domain" description="Nucleotidyl transferase" evidence="3">
    <location>
        <begin position="5"/>
        <end position="139"/>
    </location>
</feature>
<keyword evidence="5" id="KW-1185">Reference proteome</keyword>
<evidence type="ECO:0000259" key="3">
    <source>
        <dbReference type="Pfam" id="PF00483"/>
    </source>
</evidence>
<sequence length="255" mass="28380">MTISKAIILSAGQGARLLPLTRDVPKCMIDFNGRSLISWQVAALVANGVTDIVVVTGFRTERVEDHALQLYRETGARIRTVFNPFFQVADNLGTCWIVREEMDRDFIILNGDTIVSDEIVGKLIAGAQDAITVTVDIKPGDYDDDDMKVNRDGTGRLLDIGKRLLPHDTNAESIGMLAFRGEGPAIFRNQIDQMMRTPEGVERWYLRAIDIIAKGNRVGTVSIEGLDWQEVDFPQDVEAAKTLTARWLAEGRYAK</sequence>
<dbReference type="InterPro" id="IPR029044">
    <property type="entry name" value="Nucleotide-diphossugar_trans"/>
</dbReference>
<keyword evidence="1 4" id="KW-0808">Transferase</keyword>